<accession>A0A1D3TWY6</accession>
<keyword evidence="3" id="KW-0805">Transcription regulation</keyword>
<dbReference type="InterPro" id="IPR002197">
    <property type="entry name" value="HTH_Fis"/>
</dbReference>
<organism evidence="6 7">
    <name type="scientific">Anaerobium acetethylicum</name>
    <dbReference type="NCBI Taxonomy" id="1619234"/>
    <lineage>
        <taxon>Bacteria</taxon>
        <taxon>Bacillati</taxon>
        <taxon>Bacillota</taxon>
        <taxon>Clostridia</taxon>
        <taxon>Lachnospirales</taxon>
        <taxon>Lachnospiraceae</taxon>
        <taxon>Anaerobium</taxon>
    </lineage>
</organism>
<dbReference type="Gene3D" id="3.40.50.10660">
    <property type="entry name" value="PrpR receptor domain-like"/>
    <property type="match status" value="1"/>
</dbReference>
<protein>
    <submittedName>
        <fullName evidence="6">Regulatory protein, Fis family</fullName>
    </submittedName>
</protein>
<dbReference type="PRINTS" id="PR01590">
    <property type="entry name" value="HTHFIS"/>
</dbReference>
<evidence type="ECO:0000313" key="7">
    <source>
        <dbReference type="Proteomes" id="UP000199315"/>
    </source>
</evidence>
<dbReference type="RefSeq" id="WP_091235970.1">
    <property type="nucleotide sequence ID" value="NZ_FMKA01000026.1"/>
</dbReference>
<evidence type="ECO:0000313" key="6">
    <source>
        <dbReference type="EMBL" id="SCP98796.1"/>
    </source>
</evidence>
<dbReference type="InterPro" id="IPR058031">
    <property type="entry name" value="AAA_lid_NorR"/>
</dbReference>
<dbReference type="STRING" id="1619234.SAMN05421730_102627"/>
<dbReference type="Pfam" id="PF14532">
    <property type="entry name" value="Sigma54_activ_2"/>
    <property type="match status" value="1"/>
</dbReference>
<dbReference type="Proteomes" id="UP000199315">
    <property type="component" value="Unassembled WGS sequence"/>
</dbReference>
<dbReference type="InterPro" id="IPR010524">
    <property type="entry name" value="Sig_transdc_resp-reg_PrpR_N"/>
</dbReference>
<feature type="domain" description="Sigma-54 factor interaction" evidence="5">
    <location>
        <begin position="310"/>
        <end position="515"/>
    </location>
</feature>
<dbReference type="GO" id="GO:0005524">
    <property type="term" value="F:ATP binding"/>
    <property type="evidence" value="ECO:0007669"/>
    <property type="project" value="UniProtKB-KW"/>
</dbReference>
<dbReference type="InterPro" id="IPR009057">
    <property type="entry name" value="Homeodomain-like_sf"/>
</dbReference>
<dbReference type="OrthoDB" id="9771372at2"/>
<dbReference type="Gene3D" id="3.40.50.2300">
    <property type="match status" value="1"/>
</dbReference>
<gene>
    <name evidence="6" type="ORF">SAMN05421730_102627</name>
</gene>
<dbReference type="InterPro" id="IPR002078">
    <property type="entry name" value="Sigma_54_int"/>
</dbReference>
<dbReference type="Pfam" id="PF25601">
    <property type="entry name" value="AAA_lid_14"/>
    <property type="match status" value="1"/>
</dbReference>
<dbReference type="GO" id="GO:0000156">
    <property type="term" value="F:phosphorelay response regulator activity"/>
    <property type="evidence" value="ECO:0007669"/>
    <property type="project" value="InterPro"/>
</dbReference>
<keyword evidence="1" id="KW-0547">Nucleotide-binding</keyword>
<proteinExistence type="predicted"/>
<keyword evidence="7" id="KW-1185">Reference proteome</keyword>
<name>A0A1D3TWY6_9FIRM</name>
<evidence type="ECO:0000256" key="4">
    <source>
        <dbReference type="ARBA" id="ARBA00023163"/>
    </source>
</evidence>
<evidence type="ECO:0000256" key="2">
    <source>
        <dbReference type="ARBA" id="ARBA00022840"/>
    </source>
</evidence>
<dbReference type="Gene3D" id="1.10.10.60">
    <property type="entry name" value="Homeodomain-like"/>
    <property type="match status" value="1"/>
</dbReference>
<dbReference type="EMBL" id="FMKA01000026">
    <property type="protein sequence ID" value="SCP98796.1"/>
    <property type="molecule type" value="Genomic_DNA"/>
</dbReference>
<dbReference type="GO" id="GO:0006355">
    <property type="term" value="P:regulation of DNA-templated transcription"/>
    <property type="evidence" value="ECO:0007669"/>
    <property type="project" value="InterPro"/>
</dbReference>
<dbReference type="PANTHER" id="PTHR32071">
    <property type="entry name" value="TRANSCRIPTIONAL REGULATORY PROTEIN"/>
    <property type="match status" value="1"/>
</dbReference>
<dbReference type="InterPro" id="IPR027417">
    <property type="entry name" value="P-loop_NTPase"/>
</dbReference>
<dbReference type="Pfam" id="PF02954">
    <property type="entry name" value="HTH_8"/>
    <property type="match status" value="1"/>
</dbReference>
<dbReference type="Pfam" id="PF06506">
    <property type="entry name" value="PrpR_N"/>
    <property type="match status" value="1"/>
</dbReference>
<dbReference type="SUPFAM" id="SSF46689">
    <property type="entry name" value="Homeodomain-like"/>
    <property type="match status" value="1"/>
</dbReference>
<evidence type="ECO:0000259" key="5">
    <source>
        <dbReference type="PROSITE" id="PS50045"/>
    </source>
</evidence>
<evidence type="ECO:0000256" key="3">
    <source>
        <dbReference type="ARBA" id="ARBA00023015"/>
    </source>
</evidence>
<dbReference type="Gene3D" id="3.40.50.300">
    <property type="entry name" value="P-loop containing nucleotide triphosphate hydrolases"/>
    <property type="match status" value="1"/>
</dbReference>
<dbReference type="Gene3D" id="1.10.8.60">
    <property type="match status" value="1"/>
</dbReference>
<dbReference type="SUPFAM" id="SSF52540">
    <property type="entry name" value="P-loop containing nucleoside triphosphate hydrolases"/>
    <property type="match status" value="1"/>
</dbReference>
<dbReference type="PROSITE" id="PS50045">
    <property type="entry name" value="SIGMA54_INTERACT_4"/>
    <property type="match status" value="1"/>
</dbReference>
<dbReference type="SUPFAM" id="SSF159800">
    <property type="entry name" value="PrpR receptor domain-like"/>
    <property type="match status" value="1"/>
</dbReference>
<evidence type="ECO:0000256" key="1">
    <source>
        <dbReference type="ARBA" id="ARBA00022741"/>
    </source>
</evidence>
<dbReference type="GO" id="GO:0043565">
    <property type="term" value="F:sequence-specific DNA binding"/>
    <property type="evidence" value="ECO:0007669"/>
    <property type="project" value="InterPro"/>
</dbReference>
<keyword evidence="4" id="KW-0804">Transcription</keyword>
<keyword evidence="2" id="KW-0067">ATP-binding</keyword>
<reference evidence="6 7" key="1">
    <citation type="submission" date="2016-09" db="EMBL/GenBank/DDBJ databases">
        <authorList>
            <person name="Capua I."/>
            <person name="De Benedictis P."/>
            <person name="Joannis T."/>
            <person name="Lombin L.H."/>
            <person name="Cattoli G."/>
        </authorList>
    </citation>
    <scope>NUCLEOTIDE SEQUENCE [LARGE SCALE GENOMIC DNA]</scope>
    <source>
        <strain evidence="6 7">GluBS11</strain>
    </source>
</reference>
<dbReference type="AlphaFoldDB" id="A0A1D3TWY6"/>
<sequence>MKNRPIHLLGIAPYDSMKTALKKAAADRADIEIDVYTGNLEEGVAIARDNLQTNYDAIISRGGTAELIGRITHIPVIEISLSVYDILRAMKLAQNYTDRYAIVGFPSITENAHLLCSLLRYQIDIVTIHNENEVLDTLTRLKENGYSMIVCDVITNNAARHLGLNSILITSGQESIESALDQAVKICSSYVDLKEENSLLHNIIDGSTSDIIVFDSNENLYMSTWKNPDADGFYELLKKDIPKVLNEDYHKTFKNVNDTLYSITGKIYPYLSSRYTAFYCVSSGIPMLSGKYGIQFTNRKDAEKKFSNSFYNIQGSMGDIQDSILQISQSDFPVMITGEQGTGKEQIARVIYTQSKLNKNPLVTIDCGLMNDKSWGYLTNHYNSPLNDNQNTLYFQGIEELSSERQKHLLSIILDMDLCRRNKVIISCVCDKNETMPAAGIVFLNRLSCLSIHLPPLRDRLEELPAFSSLYLADLNVELGKQIIGFEPNAMDLLQHYDWPYNYTQFKQILTELVVLTDTPYIQTSTVRSTLEQAKATLTSEMKNTANGLQLDLNRSLEEINNDIIQHVLKESGGNQTLAAQKLQISRTTLWRYLNRKE</sequence>